<dbReference type="InterPro" id="IPR045851">
    <property type="entry name" value="AMP-bd_C_sf"/>
</dbReference>
<dbReference type="PROSITE" id="PS00455">
    <property type="entry name" value="AMP_BINDING"/>
    <property type="match status" value="1"/>
</dbReference>
<dbReference type="EMBL" id="JAVRRT010000001">
    <property type="protein sequence ID" value="KAK5175520.1"/>
    <property type="molecule type" value="Genomic_DNA"/>
</dbReference>
<evidence type="ECO:0000313" key="8">
    <source>
        <dbReference type="Proteomes" id="UP001337655"/>
    </source>
</evidence>
<evidence type="ECO:0000259" key="6">
    <source>
        <dbReference type="Pfam" id="PF00501"/>
    </source>
</evidence>
<dbReference type="Proteomes" id="UP001337655">
    <property type="component" value="Unassembled WGS sequence"/>
</dbReference>
<comment type="similarity">
    <text evidence="1">Belongs to the ATP-dependent AMP-binding enzyme family.</text>
</comment>
<dbReference type="GO" id="GO:0005524">
    <property type="term" value="F:ATP binding"/>
    <property type="evidence" value="ECO:0007669"/>
    <property type="project" value="UniProtKB-KW"/>
</dbReference>
<dbReference type="GO" id="GO:0005886">
    <property type="term" value="C:plasma membrane"/>
    <property type="evidence" value="ECO:0007669"/>
    <property type="project" value="TreeGrafter"/>
</dbReference>
<accession>A0AAV9PT63</accession>
<dbReference type="SUPFAM" id="SSF56801">
    <property type="entry name" value="Acetyl-CoA synthetase-like"/>
    <property type="match status" value="1"/>
</dbReference>
<protein>
    <recommendedName>
        <fullName evidence="6">AMP-dependent synthetase/ligase domain-containing protein</fullName>
    </recommendedName>
</protein>
<evidence type="ECO:0000256" key="5">
    <source>
        <dbReference type="SAM" id="SignalP"/>
    </source>
</evidence>
<dbReference type="Gene3D" id="3.40.50.12780">
    <property type="entry name" value="N-terminal domain of ligase-like"/>
    <property type="match status" value="1"/>
</dbReference>
<keyword evidence="8" id="KW-1185">Reference proteome</keyword>
<organism evidence="7 8">
    <name type="scientific">Saxophila tyrrhenica</name>
    <dbReference type="NCBI Taxonomy" id="1690608"/>
    <lineage>
        <taxon>Eukaryota</taxon>
        <taxon>Fungi</taxon>
        <taxon>Dikarya</taxon>
        <taxon>Ascomycota</taxon>
        <taxon>Pezizomycotina</taxon>
        <taxon>Dothideomycetes</taxon>
        <taxon>Dothideomycetidae</taxon>
        <taxon>Mycosphaerellales</taxon>
        <taxon>Extremaceae</taxon>
        <taxon>Saxophila</taxon>
    </lineage>
</organism>
<keyword evidence="5" id="KW-0732">Signal</keyword>
<dbReference type="InterPro" id="IPR042099">
    <property type="entry name" value="ANL_N_sf"/>
</dbReference>
<keyword evidence="4" id="KW-0067">ATP-binding</keyword>
<evidence type="ECO:0000256" key="2">
    <source>
        <dbReference type="ARBA" id="ARBA00022598"/>
    </source>
</evidence>
<evidence type="ECO:0000256" key="4">
    <source>
        <dbReference type="ARBA" id="ARBA00022840"/>
    </source>
</evidence>
<keyword evidence="2" id="KW-0436">Ligase</keyword>
<evidence type="ECO:0000256" key="3">
    <source>
        <dbReference type="ARBA" id="ARBA00022741"/>
    </source>
</evidence>
<evidence type="ECO:0000313" key="7">
    <source>
        <dbReference type="EMBL" id="KAK5175520.1"/>
    </source>
</evidence>
<dbReference type="InterPro" id="IPR020845">
    <property type="entry name" value="AMP-binding_CS"/>
</dbReference>
<sequence>MVRTTAALAAITGTVLAGAALDKRYSIRSDIGQIRSARKQAKHWEQLCQAFGDDDWSFYHVLHFTFGQNEYGEAFLFEDRSWTYAETRAEVGRLALAFEKMGIRNRTVVAMMIDNSPEFYFMWWALFKIGAIPAPVNTAITQEPFRHCVKISDSEFLFCSYELYPRVAASMNLERVDGVFQGLPKLKEVFVYDYGAYPPCALAAEVGVLKHNDLDPVHPGMAEWPPERRPKVGQADTSQYLFTSGTTGLPKAATWPTGYSHMAASPTRWPYMFEKRRRLYACTPLFHGGATYALLPATVRAGGTIILARKFSVRNFWHDVRRTRANMLFYIGEMVRYLVQAPPDPVHPDEKKTHGMEIIYGLGIAAPVWKAFRLRFGVPWITEYYSATEGTSSINYSNLSNNEPVGKVAHWGPLMRSSWFGQDTFYIIRIDMDSGEVIRDPKTGLCIQAKYGEVGEAINRIKPPMQRIHDYVGEGGVQATNKKLLKDVFAKGDTFWRLGDAMSMDSKGFVTFVDRLGDTFRAKGHNISTTEVEMAFLNHPHISSANVYAIPMNKFGLDGQMGLAAITLQKGASPNDPGQIEIDSIRGLEQYLTQTAGLASYAVPRFLRILVDDDGSDPQKREQIGISDSVGSEYVSLMLKKLKTSLRKEAFSPPAESRDRMYWIEREGQGYVALTDDARQQLLGGTAKL</sequence>
<dbReference type="GO" id="GO:0044539">
    <property type="term" value="P:long-chain fatty acid import into cell"/>
    <property type="evidence" value="ECO:0007669"/>
    <property type="project" value="TreeGrafter"/>
</dbReference>
<dbReference type="Gene3D" id="3.30.300.30">
    <property type="match status" value="1"/>
</dbReference>
<feature type="domain" description="AMP-dependent synthetase/ligase" evidence="6">
    <location>
        <begin position="73"/>
        <end position="405"/>
    </location>
</feature>
<name>A0AAV9PT63_9PEZI</name>
<dbReference type="GO" id="GO:0005324">
    <property type="term" value="F:long-chain fatty acid transmembrane transporter activity"/>
    <property type="evidence" value="ECO:0007669"/>
    <property type="project" value="TreeGrafter"/>
</dbReference>
<gene>
    <name evidence="7" type="ORF">LTR77_000659</name>
</gene>
<dbReference type="InterPro" id="IPR000873">
    <property type="entry name" value="AMP-dep_synth/lig_dom"/>
</dbReference>
<dbReference type="GO" id="GO:0004467">
    <property type="term" value="F:long-chain fatty acid-CoA ligase activity"/>
    <property type="evidence" value="ECO:0007669"/>
    <property type="project" value="TreeGrafter"/>
</dbReference>
<dbReference type="AlphaFoldDB" id="A0AAV9PT63"/>
<dbReference type="RefSeq" id="XP_064664158.1">
    <property type="nucleotide sequence ID" value="XM_064797924.1"/>
</dbReference>
<reference evidence="7 8" key="1">
    <citation type="submission" date="2023-08" db="EMBL/GenBank/DDBJ databases">
        <title>Black Yeasts Isolated from many extreme environments.</title>
        <authorList>
            <person name="Coleine C."/>
            <person name="Stajich J.E."/>
            <person name="Selbmann L."/>
        </authorList>
    </citation>
    <scope>NUCLEOTIDE SEQUENCE [LARGE SCALE GENOMIC DNA]</scope>
    <source>
        <strain evidence="7 8">CCFEE 5935</strain>
    </source>
</reference>
<feature type="chain" id="PRO_5043485646" description="AMP-dependent synthetase/ligase domain-containing protein" evidence="5">
    <location>
        <begin position="18"/>
        <end position="689"/>
    </location>
</feature>
<proteinExistence type="inferred from homology"/>
<feature type="signal peptide" evidence="5">
    <location>
        <begin position="1"/>
        <end position="17"/>
    </location>
</feature>
<dbReference type="Pfam" id="PF00501">
    <property type="entry name" value="AMP-binding"/>
    <property type="match status" value="1"/>
</dbReference>
<comment type="caution">
    <text evidence="7">The sequence shown here is derived from an EMBL/GenBank/DDBJ whole genome shotgun (WGS) entry which is preliminary data.</text>
</comment>
<dbReference type="PANTHER" id="PTHR43107">
    <property type="entry name" value="LONG-CHAIN FATTY ACID TRANSPORT PROTEIN"/>
    <property type="match status" value="1"/>
</dbReference>
<evidence type="ECO:0000256" key="1">
    <source>
        <dbReference type="ARBA" id="ARBA00006432"/>
    </source>
</evidence>
<dbReference type="PANTHER" id="PTHR43107:SF15">
    <property type="entry name" value="FATTY ACID TRANSPORT PROTEIN 3, ISOFORM A"/>
    <property type="match status" value="1"/>
</dbReference>
<keyword evidence="3" id="KW-0547">Nucleotide-binding</keyword>
<dbReference type="GeneID" id="89922009"/>